<sequence length="216" mass="24902">MFRGTLRYQGYSDLLYAFRQLGFLETKPLSDCTNWKQYFETILRSPLTKESVTQRLGLSNDHPMTETVWSAIHYLLSRDNDFPIHMKGAAPLDLFSNLLAKRLRYEKGEHDMVAMHHEFGIEHSSGQKETLTSTLIRYGNDEHTAMAETVGLPAAMAVELVLDNKIPERGIQVPTQRHVYEPILEQLEFKGIRFTERVEPYRVNQLKPTGSGLYQQ</sequence>
<keyword evidence="1" id="KW-0560">Oxidoreductase</keyword>
<name>A0A367J0W4_RHIAZ</name>
<dbReference type="Pfam" id="PF16653">
    <property type="entry name" value="Sacchrp_dh_C"/>
    <property type="match status" value="1"/>
</dbReference>
<comment type="caution">
    <text evidence="4">The sequence shown here is derived from an EMBL/GenBank/DDBJ whole genome shotgun (WGS) entry which is preliminary data.</text>
</comment>
<evidence type="ECO:0000313" key="5">
    <source>
        <dbReference type="Proteomes" id="UP000252139"/>
    </source>
</evidence>
<dbReference type="GO" id="GO:0019878">
    <property type="term" value="P:lysine biosynthetic process via aminoadipic acid"/>
    <property type="evidence" value="ECO:0007669"/>
    <property type="project" value="TreeGrafter"/>
</dbReference>
<keyword evidence="5" id="KW-1185">Reference proteome</keyword>
<protein>
    <recommendedName>
        <fullName evidence="3">Saccharopine dehydrogenase-like C-terminal domain-containing protein</fullName>
    </recommendedName>
</protein>
<dbReference type="SUPFAM" id="SSF55347">
    <property type="entry name" value="Glyceraldehyde-3-phosphate dehydrogenase-like, C-terminal domain"/>
    <property type="match status" value="1"/>
</dbReference>
<dbReference type="OrthoDB" id="10059875at2759"/>
<reference evidence="4 5" key="1">
    <citation type="journal article" date="2018" name="G3 (Bethesda)">
        <title>Phylogenetic and Phylogenomic Definition of Rhizopus Species.</title>
        <authorList>
            <person name="Gryganskyi A.P."/>
            <person name="Golan J."/>
            <person name="Dolatabadi S."/>
            <person name="Mondo S."/>
            <person name="Robb S."/>
            <person name="Idnurm A."/>
            <person name="Muszewska A."/>
            <person name="Steczkiewicz K."/>
            <person name="Masonjones S."/>
            <person name="Liao H.L."/>
            <person name="Gajdeczka M.T."/>
            <person name="Anike F."/>
            <person name="Vuek A."/>
            <person name="Anishchenko I.M."/>
            <person name="Voigt K."/>
            <person name="de Hoog G.S."/>
            <person name="Smith M.E."/>
            <person name="Heitman J."/>
            <person name="Vilgalys R."/>
            <person name="Stajich J.E."/>
        </authorList>
    </citation>
    <scope>NUCLEOTIDE SEQUENCE [LARGE SCALE GENOMIC DNA]</scope>
    <source>
        <strain evidence="4 5">CBS 357.93</strain>
    </source>
</reference>
<dbReference type="AlphaFoldDB" id="A0A367J0W4"/>
<evidence type="ECO:0000259" key="3">
    <source>
        <dbReference type="Pfam" id="PF16653"/>
    </source>
</evidence>
<organism evidence="4 5">
    <name type="scientific">Rhizopus azygosporus</name>
    <name type="common">Rhizopus microsporus var. azygosporus</name>
    <dbReference type="NCBI Taxonomy" id="86630"/>
    <lineage>
        <taxon>Eukaryota</taxon>
        <taxon>Fungi</taxon>
        <taxon>Fungi incertae sedis</taxon>
        <taxon>Mucoromycota</taxon>
        <taxon>Mucoromycotina</taxon>
        <taxon>Mucoromycetes</taxon>
        <taxon>Mucorales</taxon>
        <taxon>Mucorineae</taxon>
        <taxon>Rhizopodaceae</taxon>
        <taxon>Rhizopus</taxon>
    </lineage>
</organism>
<dbReference type="GO" id="GO:0005737">
    <property type="term" value="C:cytoplasm"/>
    <property type="evidence" value="ECO:0007669"/>
    <property type="project" value="TreeGrafter"/>
</dbReference>
<dbReference type="PANTHER" id="PTHR11133:SF22">
    <property type="entry name" value="ALPHA-AMINOADIPIC SEMIALDEHYDE SYNTHASE, MITOCHONDRIAL"/>
    <property type="match status" value="1"/>
</dbReference>
<gene>
    <name evidence="4" type="ORF">CU097_007658</name>
</gene>
<dbReference type="EMBL" id="PJQL01002619">
    <property type="protein sequence ID" value="RCH83575.1"/>
    <property type="molecule type" value="Genomic_DNA"/>
</dbReference>
<evidence type="ECO:0000313" key="4">
    <source>
        <dbReference type="EMBL" id="RCH83575.1"/>
    </source>
</evidence>
<dbReference type="InterPro" id="IPR051168">
    <property type="entry name" value="AASS"/>
</dbReference>
<dbReference type="STRING" id="86630.A0A367J0W4"/>
<proteinExistence type="predicted"/>
<dbReference type="Proteomes" id="UP000252139">
    <property type="component" value="Unassembled WGS sequence"/>
</dbReference>
<dbReference type="GO" id="GO:0004753">
    <property type="term" value="F:saccharopine dehydrogenase activity"/>
    <property type="evidence" value="ECO:0007669"/>
    <property type="project" value="TreeGrafter"/>
</dbReference>
<keyword evidence="2" id="KW-0028">Amino-acid biosynthesis</keyword>
<dbReference type="Gene3D" id="3.30.360.10">
    <property type="entry name" value="Dihydrodipicolinate Reductase, domain 2"/>
    <property type="match status" value="1"/>
</dbReference>
<dbReference type="PANTHER" id="PTHR11133">
    <property type="entry name" value="SACCHAROPINE DEHYDROGENASE"/>
    <property type="match status" value="1"/>
</dbReference>
<evidence type="ECO:0000256" key="2">
    <source>
        <dbReference type="ARBA" id="ARBA00023154"/>
    </source>
</evidence>
<dbReference type="Gene3D" id="3.40.50.720">
    <property type="entry name" value="NAD(P)-binding Rossmann-like Domain"/>
    <property type="match status" value="1"/>
</dbReference>
<evidence type="ECO:0000256" key="1">
    <source>
        <dbReference type="ARBA" id="ARBA00023002"/>
    </source>
</evidence>
<accession>A0A367J0W4</accession>
<keyword evidence="2" id="KW-0457">Lysine biosynthesis</keyword>
<feature type="domain" description="Saccharopine dehydrogenase-like C-terminal" evidence="3">
    <location>
        <begin position="1"/>
        <end position="192"/>
    </location>
</feature>
<dbReference type="InterPro" id="IPR032095">
    <property type="entry name" value="Sacchrp_dh-like_C"/>
</dbReference>